<evidence type="ECO:0000313" key="2">
    <source>
        <dbReference type="EMBL" id="QIV94305.1"/>
    </source>
</evidence>
<sequence>MSLKSRAISFFILILTASSIVTLFIKLMGLSFTKENLGNLLTAVSITSGFNLRAVMNISSSKNLKNQPGFKTLEFFITISNLATYITFLSYIGLTLASDRVFKIVSTNTYASFLLCFFTILSIAFIPFLIIIIKDY</sequence>
<reference evidence="2 3" key="1">
    <citation type="submission" date="2019-03" db="EMBL/GenBank/DDBJ databases">
        <title>Complete Genome Sequence of Allofrancisella frigidaquae Strain SYSU 10HL1970 Isolated from Water-Cooling Systems in China.</title>
        <authorList>
            <person name="Ohrman C."/>
            <person name="Uneklint I."/>
            <person name="Sjodin A."/>
        </authorList>
    </citation>
    <scope>NUCLEOTIDE SEQUENCE [LARGE SCALE GENOMIC DNA]</scope>
    <source>
        <strain evidence="2 3">SYSU 10HL1970</strain>
    </source>
</reference>
<keyword evidence="1" id="KW-0472">Membrane</keyword>
<dbReference type="RefSeq" id="WP_172106480.1">
    <property type="nucleotide sequence ID" value="NZ_CP038017.1"/>
</dbReference>
<organism evidence="2 3">
    <name type="scientific">Allofrancisella frigidaquae</name>
    <dbReference type="NCBI Taxonomy" id="1085644"/>
    <lineage>
        <taxon>Bacteria</taxon>
        <taxon>Pseudomonadati</taxon>
        <taxon>Pseudomonadota</taxon>
        <taxon>Gammaproteobacteria</taxon>
        <taxon>Thiotrichales</taxon>
        <taxon>Francisellaceae</taxon>
        <taxon>Allofrancisella</taxon>
    </lineage>
</organism>
<feature type="transmembrane region" description="Helical" evidence="1">
    <location>
        <begin position="110"/>
        <end position="133"/>
    </location>
</feature>
<name>A0A6M3HT17_9GAMM</name>
<evidence type="ECO:0000313" key="3">
    <source>
        <dbReference type="Proteomes" id="UP000503320"/>
    </source>
</evidence>
<accession>A0A6M3HT17</accession>
<keyword evidence="3" id="KW-1185">Reference proteome</keyword>
<keyword evidence="1" id="KW-0812">Transmembrane</keyword>
<gene>
    <name evidence="2" type="ORF">E3E15_02615</name>
</gene>
<dbReference type="EMBL" id="CP038017">
    <property type="protein sequence ID" value="QIV94305.1"/>
    <property type="molecule type" value="Genomic_DNA"/>
</dbReference>
<evidence type="ECO:0000256" key="1">
    <source>
        <dbReference type="SAM" id="Phobius"/>
    </source>
</evidence>
<proteinExistence type="predicted"/>
<dbReference type="Proteomes" id="UP000503320">
    <property type="component" value="Chromosome"/>
</dbReference>
<keyword evidence="1" id="KW-1133">Transmembrane helix</keyword>
<dbReference type="AlphaFoldDB" id="A0A6M3HT17"/>
<feature type="transmembrane region" description="Helical" evidence="1">
    <location>
        <begin position="7"/>
        <end position="25"/>
    </location>
</feature>
<feature type="transmembrane region" description="Helical" evidence="1">
    <location>
        <begin position="75"/>
        <end position="98"/>
    </location>
</feature>
<protein>
    <submittedName>
        <fullName evidence="2">Uncharacterized protein</fullName>
    </submittedName>
</protein>
<dbReference type="KEGG" id="afri:E3E15_02615"/>